<dbReference type="InterPro" id="IPR022409">
    <property type="entry name" value="PKD/Chitinase_dom"/>
</dbReference>
<comment type="caution">
    <text evidence="3">The sequence shown here is derived from an EMBL/GenBank/DDBJ whole genome shotgun (WGS) entry which is preliminary data.</text>
</comment>
<gene>
    <name evidence="3" type="ORF">A3G52_04150</name>
</gene>
<feature type="compositionally biased region" description="Polar residues" evidence="1">
    <location>
        <begin position="312"/>
        <end position="327"/>
    </location>
</feature>
<evidence type="ECO:0000313" key="3">
    <source>
        <dbReference type="EMBL" id="OHA41920.1"/>
    </source>
</evidence>
<organism evidence="3 4">
    <name type="scientific">Candidatus Taylorbacteria bacterium RIFCSPLOWO2_12_FULL_43_20</name>
    <dbReference type="NCBI Taxonomy" id="1802332"/>
    <lineage>
        <taxon>Bacteria</taxon>
        <taxon>Candidatus Tayloriibacteriota</taxon>
    </lineage>
</organism>
<dbReference type="PROSITE" id="PS50093">
    <property type="entry name" value="PKD"/>
    <property type="match status" value="1"/>
</dbReference>
<dbReference type="InterPro" id="IPR035986">
    <property type="entry name" value="PKD_dom_sf"/>
</dbReference>
<reference evidence="3 4" key="1">
    <citation type="journal article" date="2016" name="Nat. Commun.">
        <title>Thousands of microbial genomes shed light on interconnected biogeochemical processes in an aquifer system.</title>
        <authorList>
            <person name="Anantharaman K."/>
            <person name="Brown C.T."/>
            <person name="Hug L.A."/>
            <person name="Sharon I."/>
            <person name="Castelle C.J."/>
            <person name="Probst A.J."/>
            <person name="Thomas B.C."/>
            <person name="Singh A."/>
            <person name="Wilkins M.J."/>
            <person name="Karaoz U."/>
            <person name="Brodie E.L."/>
            <person name="Williams K.H."/>
            <person name="Hubbard S.S."/>
            <person name="Banfield J.F."/>
        </authorList>
    </citation>
    <scope>NUCLEOTIDE SEQUENCE [LARGE SCALE GENOMIC DNA]</scope>
</reference>
<dbReference type="Gene3D" id="1.10.101.10">
    <property type="entry name" value="PGBD-like superfamily/PGBD"/>
    <property type="match status" value="1"/>
</dbReference>
<dbReference type="Gene3D" id="2.60.40.10">
    <property type="entry name" value="Immunoglobulins"/>
    <property type="match status" value="1"/>
</dbReference>
<dbReference type="InterPro" id="IPR036366">
    <property type="entry name" value="PGBDSf"/>
</dbReference>
<dbReference type="EMBL" id="MHSK01000023">
    <property type="protein sequence ID" value="OHA41920.1"/>
    <property type="molecule type" value="Genomic_DNA"/>
</dbReference>
<dbReference type="CDD" id="cd00146">
    <property type="entry name" value="PKD"/>
    <property type="match status" value="1"/>
</dbReference>
<protein>
    <recommendedName>
        <fullName evidence="2">PKD domain-containing protein</fullName>
    </recommendedName>
</protein>
<dbReference type="AlphaFoldDB" id="A0A1G2P0R5"/>
<evidence type="ECO:0000313" key="4">
    <source>
        <dbReference type="Proteomes" id="UP000177269"/>
    </source>
</evidence>
<dbReference type="Proteomes" id="UP000177269">
    <property type="component" value="Unassembled WGS sequence"/>
</dbReference>
<accession>A0A1G2P0R5</accession>
<dbReference type="InterPro" id="IPR000601">
    <property type="entry name" value="PKD_dom"/>
</dbReference>
<feature type="domain" description="PKD" evidence="2">
    <location>
        <begin position="369"/>
        <end position="435"/>
    </location>
</feature>
<evidence type="ECO:0000259" key="2">
    <source>
        <dbReference type="PROSITE" id="PS50093"/>
    </source>
</evidence>
<dbReference type="SMART" id="SM00089">
    <property type="entry name" value="PKD"/>
    <property type="match status" value="1"/>
</dbReference>
<name>A0A1G2P0R5_9BACT</name>
<dbReference type="SUPFAM" id="SSF49299">
    <property type="entry name" value="PKD domain"/>
    <property type="match status" value="1"/>
</dbReference>
<dbReference type="InterPro" id="IPR013783">
    <property type="entry name" value="Ig-like_fold"/>
</dbReference>
<sequence length="569" mass="61899">MNKIAYFALRFSLFIIATLTIFNGTAYALEAPVSTGGLLSFGPQSVSALVDANAEDRPNTVAGCPSGAIFNFLTGEKCNVEKVTFGCPVGAIYNFMTGSRCEKSVVSTPPSSIIIKNPVIEGDNFCYVFNRNLRIGDTGADVEKLNSVLGEAVQSYSLRFSSQSGIFFDEMMASAVSEFQEKYALEILKPYGLMRGTGYVGPSTRAKLNQLYKCAVEKPPVSKVSIDQETLTSFSRLPTLKGSAYNVVQPFGITLSSESGDKVWGSGNISVNNNRWSVKIGQSLAVGSYQVHVYSNNDLLVSETLLIDSKQSDTSTDIETETMSTPVNGAPKIVGIPAIQTDIEAGKEINISMSATDPDNDDLMWSVDWDLGDDIDVGSSCSITRRQTGTGWSYNASHAWPQAGTYQVKVNVSDCVGGSDTYLFTVDITEEDNTIQMMPGNDYYFKGPATLEQIKEAGFLASDSQFKRTMELFTFSGDGIPEASDIVSTYYYMDFSLRAQGYVPPVGWSSGWWQHGTGPTVYDPSTQTSNYFIIRKTGKQNSGAVFTIPDGVTYFGDTPMNGQPRPWTQ</sequence>
<evidence type="ECO:0000256" key="1">
    <source>
        <dbReference type="SAM" id="MobiDB-lite"/>
    </source>
</evidence>
<feature type="region of interest" description="Disordered" evidence="1">
    <location>
        <begin position="312"/>
        <end position="331"/>
    </location>
</feature>
<dbReference type="Pfam" id="PF18911">
    <property type="entry name" value="PKD_4"/>
    <property type="match status" value="1"/>
</dbReference>
<proteinExistence type="predicted"/>